<dbReference type="EMBL" id="CAJVQC010096738">
    <property type="protein sequence ID" value="CAG8829155.1"/>
    <property type="molecule type" value="Genomic_DNA"/>
</dbReference>
<evidence type="ECO:0000313" key="1">
    <source>
        <dbReference type="EMBL" id="CAG8829155.1"/>
    </source>
</evidence>
<dbReference type="Proteomes" id="UP000789920">
    <property type="component" value="Unassembled WGS sequence"/>
</dbReference>
<name>A0ACA9S8C2_9GLOM</name>
<comment type="caution">
    <text evidence="1">The sequence shown here is derived from an EMBL/GenBank/DDBJ whole genome shotgun (WGS) entry which is preliminary data.</text>
</comment>
<organism evidence="1 2">
    <name type="scientific">Racocetra persica</name>
    <dbReference type="NCBI Taxonomy" id="160502"/>
    <lineage>
        <taxon>Eukaryota</taxon>
        <taxon>Fungi</taxon>
        <taxon>Fungi incertae sedis</taxon>
        <taxon>Mucoromycota</taxon>
        <taxon>Glomeromycotina</taxon>
        <taxon>Glomeromycetes</taxon>
        <taxon>Diversisporales</taxon>
        <taxon>Gigasporaceae</taxon>
        <taxon>Racocetra</taxon>
    </lineage>
</organism>
<keyword evidence="2" id="KW-1185">Reference proteome</keyword>
<proteinExistence type="predicted"/>
<evidence type="ECO:0000313" key="2">
    <source>
        <dbReference type="Proteomes" id="UP000789920"/>
    </source>
</evidence>
<sequence>ELDQLQKDIIRLASRSKQSVYEKDELTRKQDKYQRDLKNLRDSIITNIKHLRGRAAMAELDSRRW</sequence>
<feature type="non-terminal residue" evidence="1">
    <location>
        <position position="1"/>
    </location>
</feature>
<reference evidence="1" key="1">
    <citation type="submission" date="2021-06" db="EMBL/GenBank/DDBJ databases">
        <authorList>
            <person name="Kallberg Y."/>
            <person name="Tangrot J."/>
            <person name="Rosling A."/>
        </authorList>
    </citation>
    <scope>NUCLEOTIDE SEQUENCE</scope>
    <source>
        <strain evidence="1">MA461A</strain>
    </source>
</reference>
<gene>
    <name evidence="1" type="ORF">RPERSI_LOCUS27426</name>
</gene>
<protein>
    <submittedName>
        <fullName evidence="1">12062_t:CDS:1</fullName>
    </submittedName>
</protein>
<accession>A0ACA9S8C2</accession>